<comment type="similarity">
    <text evidence="5">Belongs to the CitG/MdcB family.</text>
</comment>
<name>A0AAW9QCC9_9BURK</name>
<dbReference type="PANTHER" id="PTHR30201">
    <property type="entry name" value="TRIPHOSPHORIBOSYL-DEPHOSPHO-COA SYNTHASE"/>
    <property type="match status" value="1"/>
</dbReference>
<dbReference type="GO" id="GO:0051191">
    <property type="term" value="P:prosthetic group biosynthetic process"/>
    <property type="evidence" value="ECO:0007669"/>
    <property type="project" value="TreeGrafter"/>
</dbReference>
<keyword evidence="2 5" id="KW-0808">Transferase</keyword>
<comment type="catalytic activity">
    <reaction evidence="1 5">
        <text>3'-dephospho-CoA + ATP = 2'-(5''-triphospho-alpha-D-ribosyl)-3'-dephospho-CoA + adenine</text>
        <dbReference type="Rhea" id="RHEA:15117"/>
        <dbReference type="ChEBI" id="CHEBI:16708"/>
        <dbReference type="ChEBI" id="CHEBI:30616"/>
        <dbReference type="ChEBI" id="CHEBI:57328"/>
        <dbReference type="ChEBI" id="CHEBI:61378"/>
        <dbReference type="EC" id="2.4.2.52"/>
    </reaction>
</comment>
<dbReference type="GO" id="GO:0005524">
    <property type="term" value="F:ATP binding"/>
    <property type="evidence" value="ECO:0007669"/>
    <property type="project" value="UniProtKB-KW"/>
</dbReference>
<evidence type="ECO:0000256" key="4">
    <source>
        <dbReference type="ARBA" id="ARBA00022840"/>
    </source>
</evidence>
<organism evidence="6 7">
    <name type="scientific">Aquincola agrisoli</name>
    <dbReference type="NCBI Taxonomy" id="3119538"/>
    <lineage>
        <taxon>Bacteria</taxon>
        <taxon>Pseudomonadati</taxon>
        <taxon>Pseudomonadota</taxon>
        <taxon>Betaproteobacteria</taxon>
        <taxon>Burkholderiales</taxon>
        <taxon>Sphaerotilaceae</taxon>
        <taxon>Aquincola</taxon>
    </lineage>
</organism>
<sequence length="297" mass="30836">MGLSLPRRTGLRRAVQAPRTVLPGPQRIGRAATLALHDELALAPKPGLVSFVDSGSHDDMDAHTFMRSLFALRHYFVQIAALGGQGAPFEALQRAGIEAEARMAAATGGINTHRGAIFTLGLLCAAAGAAARAGDALQPSTLRATLRQHWGDALQARCRRTPTLPGGLAARRHGLRSASQEAALGFPVLFETAVPALAGGLRRGLGVQQARVDALFSVMAVLDDCNLAHRGGMAGLRHAQQAARGFLAQGGAGRPGGLEAAQAIHRDFVARRLSPGGAADMLAAACWVLRVGAAGLR</sequence>
<dbReference type="Proteomes" id="UP001336250">
    <property type="component" value="Unassembled WGS sequence"/>
</dbReference>
<dbReference type="NCBIfam" id="TIGR03132">
    <property type="entry name" value="malonate_mdcB"/>
    <property type="match status" value="1"/>
</dbReference>
<evidence type="ECO:0000256" key="2">
    <source>
        <dbReference type="ARBA" id="ARBA00022679"/>
    </source>
</evidence>
<keyword evidence="7" id="KW-1185">Reference proteome</keyword>
<dbReference type="EC" id="2.4.2.52" evidence="5"/>
<dbReference type="AlphaFoldDB" id="A0AAW9QCC9"/>
<comment type="caution">
    <text evidence="6">The sequence shown here is derived from an EMBL/GenBank/DDBJ whole genome shotgun (WGS) entry which is preliminary data.</text>
</comment>
<keyword evidence="4 5" id="KW-0067">ATP-binding</keyword>
<dbReference type="InterPro" id="IPR002736">
    <property type="entry name" value="CitG"/>
</dbReference>
<dbReference type="EMBL" id="JAZIBG010000058">
    <property type="protein sequence ID" value="MEF7617501.1"/>
    <property type="molecule type" value="Genomic_DNA"/>
</dbReference>
<evidence type="ECO:0000313" key="7">
    <source>
        <dbReference type="Proteomes" id="UP001336250"/>
    </source>
</evidence>
<evidence type="ECO:0000256" key="3">
    <source>
        <dbReference type="ARBA" id="ARBA00022741"/>
    </source>
</evidence>
<protein>
    <recommendedName>
        <fullName evidence="5">Probable 2-(5''-triphosphoribosyl)-3'-dephosphocoenzyme-A synthase</fullName>
        <shortName evidence="5">2-(5''-triphosphoribosyl)-3'-dephospho-CoA synthase</shortName>
        <ecNumber evidence="5">2.4.2.52</ecNumber>
    </recommendedName>
</protein>
<dbReference type="GO" id="GO:0046917">
    <property type="term" value="F:triphosphoribosyl-dephospho-CoA synthase activity"/>
    <property type="evidence" value="ECO:0007669"/>
    <property type="project" value="UniProtKB-UniRule"/>
</dbReference>
<evidence type="ECO:0000256" key="1">
    <source>
        <dbReference type="ARBA" id="ARBA00001210"/>
    </source>
</evidence>
<evidence type="ECO:0000256" key="5">
    <source>
        <dbReference type="HAMAP-Rule" id="MF_01883"/>
    </source>
</evidence>
<proteinExistence type="inferred from homology"/>
<evidence type="ECO:0000313" key="6">
    <source>
        <dbReference type="EMBL" id="MEF7617501.1"/>
    </source>
</evidence>
<gene>
    <name evidence="5 6" type="primary">mdcB</name>
    <name evidence="6" type="ORF">V4F39_26565</name>
</gene>
<keyword evidence="3 5" id="KW-0547">Nucleotide-binding</keyword>
<accession>A0AAW9QCC9</accession>
<dbReference type="RefSeq" id="WP_332293264.1">
    <property type="nucleotide sequence ID" value="NZ_JAZIBG010000058.1"/>
</dbReference>
<comment type="function">
    <text evidence="5">Involved in the formation of 2-(5''-phosphoribosyl)-3'-dephosphocoenzyme-A, the prosthetic group of the acyl-carrier protein of the malonate decarboxylase.</text>
</comment>
<reference evidence="6 7" key="1">
    <citation type="submission" date="2024-02" db="EMBL/GenBank/DDBJ databases">
        <title>Genome sequence of Aquincola sp. MAHUQ-54.</title>
        <authorList>
            <person name="Huq M.A."/>
        </authorList>
    </citation>
    <scope>NUCLEOTIDE SEQUENCE [LARGE SCALE GENOMIC DNA]</scope>
    <source>
        <strain evidence="6 7">MAHUQ-54</strain>
    </source>
</reference>
<dbReference type="GO" id="GO:0016757">
    <property type="term" value="F:glycosyltransferase activity"/>
    <property type="evidence" value="ECO:0007669"/>
    <property type="project" value="UniProtKB-KW"/>
</dbReference>
<dbReference type="Gene3D" id="1.10.4200.10">
    <property type="entry name" value="Triphosphoribosyl-dephospho-CoA protein"/>
    <property type="match status" value="2"/>
</dbReference>
<dbReference type="Pfam" id="PF01874">
    <property type="entry name" value="CitG"/>
    <property type="match status" value="1"/>
</dbReference>
<keyword evidence="6" id="KW-0328">Glycosyltransferase</keyword>
<dbReference type="HAMAP" id="MF_01883">
    <property type="entry name" value="MdcB"/>
    <property type="match status" value="1"/>
</dbReference>
<dbReference type="InterPro" id="IPR017555">
    <property type="entry name" value="TriPribosyl-deP-CoA_syn"/>
</dbReference>
<dbReference type="PANTHER" id="PTHR30201:SF2">
    <property type="entry name" value="2-(5''-TRIPHOSPHORIBOSYL)-3'-DEPHOSPHOCOENZYME-A SYNTHASE"/>
    <property type="match status" value="1"/>
</dbReference>